<keyword evidence="1" id="KW-0472">Membrane</keyword>
<name>A0A6M1T6E4_9BACT</name>
<accession>A0A6M1T6E4</accession>
<reference evidence="2 3" key="1">
    <citation type="submission" date="2020-02" db="EMBL/GenBank/DDBJ databases">
        <title>Aliifodinibius halophilus 2W32, complete genome.</title>
        <authorList>
            <person name="Li Y."/>
            <person name="Wu S."/>
        </authorList>
    </citation>
    <scope>NUCLEOTIDE SEQUENCE [LARGE SCALE GENOMIC DNA]</scope>
    <source>
        <strain evidence="2 3">2W32</strain>
    </source>
</reference>
<dbReference type="InterPro" id="IPR058207">
    <property type="entry name" value="PID_CTERM"/>
</dbReference>
<evidence type="ECO:0000313" key="3">
    <source>
        <dbReference type="Proteomes" id="UP000479132"/>
    </source>
</evidence>
<feature type="transmembrane region" description="Helical" evidence="1">
    <location>
        <begin position="39"/>
        <end position="58"/>
    </location>
</feature>
<keyword evidence="1" id="KW-0812">Transmembrane</keyword>
<keyword evidence="3" id="KW-1185">Reference proteome</keyword>
<dbReference type="EMBL" id="JAALLS010000001">
    <property type="protein sequence ID" value="NGP86834.1"/>
    <property type="molecule type" value="Genomic_DNA"/>
</dbReference>
<keyword evidence="1" id="KW-1133">Transmembrane helix</keyword>
<dbReference type="NCBIfam" id="NF046080">
    <property type="entry name" value="PID_CTERM"/>
    <property type="match status" value="1"/>
</dbReference>
<organism evidence="2 3">
    <name type="scientific">Fodinibius halophilus</name>
    <dbReference type="NCBI Taxonomy" id="1736908"/>
    <lineage>
        <taxon>Bacteria</taxon>
        <taxon>Pseudomonadati</taxon>
        <taxon>Balneolota</taxon>
        <taxon>Balneolia</taxon>
        <taxon>Balneolales</taxon>
        <taxon>Balneolaceae</taxon>
        <taxon>Fodinibius</taxon>
    </lineage>
</organism>
<gene>
    <name evidence="2" type="ORF">G3569_00600</name>
</gene>
<dbReference type="AlphaFoldDB" id="A0A6M1T6E4"/>
<proteinExistence type="predicted"/>
<comment type="caution">
    <text evidence="2">The sequence shown here is derived from an EMBL/GenBank/DDBJ whole genome shotgun (WGS) entry which is preliminary data.</text>
</comment>
<evidence type="ECO:0000256" key="1">
    <source>
        <dbReference type="SAM" id="Phobius"/>
    </source>
</evidence>
<sequence length="65" mass="6783">MKKNYSLLLVTVLCLLIIIILGLPGDSVAQPSLPGNPEQTPIDGGLGILAAIGGGYAIKKLRKQK</sequence>
<dbReference type="Proteomes" id="UP000479132">
    <property type="component" value="Unassembled WGS sequence"/>
</dbReference>
<evidence type="ECO:0000313" key="2">
    <source>
        <dbReference type="EMBL" id="NGP86834.1"/>
    </source>
</evidence>
<protein>
    <submittedName>
        <fullName evidence="2">Uncharacterized protein</fullName>
    </submittedName>
</protein>